<name>A0ABT0XGA3_9BACI</name>
<reference evidence="2" key="1">
    <citation type="submission" date="2022-06" db="EMBL/GenBank/DDBJ databases">
        <title>Alkalicoccobacillus porphyridii sp. nov., isolated from a marine red alga, Porphyridium purpureum and reclassification of Shouchella plakortidis and Shouchella gibsonii as Alkalicoccobacillus plakortidis comb. nov. and Alkalicoccobacillus gibsonii comb. nov.</title>
        <authorList>
            <person name="Kim K.H."/>
            <person name="Lee J.K."/>
            <person name="Han D.M."/>
            <person name="Baek J.H."/>
            <person name="Jeon C.O."/>
        </authorList>
    </citation>
    <scope>NUCLEOTIDE SEQUENCE</scope>
    <source>
        <strain evidence="2">DSM 19153</strain>
    </source>
</reference>
<evidence type="ECO:0000313" key="2">
    <source>
        <dbReference type="EMBL" id="MCM2674930.1"/>
    </source>
</evidence>
<comment type="caution">
    <text evidence="2">The sequence shown here is derived from an EMBL/GenBank/DDBJ whole genome shotgun (WGS) entry which is preliminary data.</text>
</comment>
<keyword evidence="1" id="KW-0812">Transmembrane</keyword>
<evidence type="ECO:0000313" key="3">
    <source>
        <dbReference type="Proteomes" id="UP001203665"/>
    </source>
</evidence>
<dbReference type="Proteomes" id="UP001203665">
    <property type="component" value="Unassembled WGS sequence"/>
</dbReference>
<feature type="transmembrane region" description="Helical" evidence="1">
    <location>
        <begin position="99"/>
        <end position="118"/>
    </location>
</feature>
<keyword evidence="1" id="KW-0472">Membrane</keyword>
<sequence length="134" mass="15568">MKTVLILIGILMNLIVLNYQLDSYMLFLFVGILFGIYKGNKVGANLKKIFNLYRINFANINNKRISEFLSALLFALSTDILTIQRFLVNQVNSENLFSITIVILYSTVFGLILYRFLFMNILQEESRNIREVKV</sequence>
<protein>
    <submittedName>
        <fullName evidence="2">Uncharacterized protein</fullName>
    </submittedName>
</protein>
<gene>
    <name evidence="2" type="ORF">NDM98_05080</name>
</gene>
<keyword evidence="3" id="KW-1185">Reference proteome</keyword>
<dbReference type="EMBL" id="JAMQJY010000001">
    <property type="protein sequence ID" value="MCM2674930.1"/>
    <property type="molecule type" value="Genomic_DNA"/>
</dbReference>
<dbReference type="RefSeq" id="WP_251605073.1">
    <property type="nucleotide sequence ID" value="NZ_JAMQJY010000001.1"/>
</dbReference>
<proteinExistence type="predicted"/>
<accession>A0ABT0XGA3</accession>
<keyword evidence="1" id="KW-1133">Transmembrane helix</keyword>
<feature type="transmembrane region" description="Helical" evidence="1">
    <location>
        <begin position="6"/>
        <end position="37"/>
    </location>
</feature>
<organism evidence="2 3">
    <name type="scientific">Alkalicoccobacillus plakortidis</name>
    <dbReference type="NCBI Taxonomy" id="444060"/>
    <lineage>
        <taxon>Bacteria</taxon>
        <taxon>Bacillati</taxon>
        <taxon>Bacillota</taxon>
        <taxon>Bacilli</taxon>
        <taxon>Bacillales</taxon>
        <taxon>Bacillaceae</taxon>
        <taxon>Alkalicoccobacillus</taxon>
    </lineage>
</organism>
<feature type="transmembrane region" description="Helical" evidence="1">
    <location>
        <begin position="68"/>
        <end position="87"/>
    </location>
</feature>
<evidence type="ECO:0000256" key="1">
    <source>
        <dbReference type="SAM" id="Phobius"/>
    </source>
</evidence>